<organism evidence="8 9">
    <name type="scientific">Nonomuraea salmonea</name>
    <dbReference type="NCBI Taxonomy" id="46181"/>
    <lineage>
        <taxon>Bacteria</taxon>
        <taxon>Bacillati</taxon>
        <taxon>Actinomycetota</taxon>
        <taxon>Actinomycetes</taxon>
        <taxon>Streptosporangiales</taxon>
        <taxon>Streptosporangiaceae</taxon>
        <taxon>Nonomuraea</taxon>
    </lineage>
</organism>
<dbReference type="PANTHER" id="PTHR42711:SF5">
    <property type="entry name" value="ABC TRANSPORTER ATP-BINDING PROTEIN NATA"/>
    <property type="match status" value="1"/>
</dbReference>
<protein>
    <submittedName>
        <fullName evidence="8">ABC transporter ATP-binding protein</fullName>
    </submittedName>
</protein>
<dbReference type="SUPFAM" id="SSF52540">
    <property type="entry name" value="P-loop containing nucleoside triphosphate hydrolases"/>
    <property type="match status" value="1"/>
</dbReference>
<dbReference type="InterPro" id="IPR050763">
    <property type="entry name" value="ABC_transporter_ATP-binding"/>
</dbReference>
<evidence type="ECO:0000256" key="5">
    <source>
        <dbReference type="ARBA" id="ARBA00022840"/>
    </source>
</evidence>
<dbReference type="Gene3D" id="3.40.50.300">
    <property type="entry name" value="P-loop containing nucleotide triphosphate hydrolases"/>
    <property type="match status" value="1"/>
</dbReference>
<name>A0ABV5NY56_9ACTN</name>
<proteinExistence type="inferred from homology"/>
<dbReference type="InterPro" id="IPR003439">
    <property type="entry name" value="ABC_transporter-like_ATP-bd"/>
</dbReference>
<evidence type="ECO:0000259" key="7">
    <source>
        <dbReference type="PROSITE" id="PS50893"/>
    </source>
</evidence>
<evidence type="ECO:0000313" key="8">
    <source>
        <dbReference type="EMBL" id="MFB9475255.1"/>
    </source>
</evidence>
<dbReference type="InterPro" id="IPR027417">
    <property type="entry name" value="P-loop_NTPase"/>
</dbReference>
<keyword evidence="6" id="KW-0046">Antibiotic resistance</keyword>
<evidence type="ECO:0000313" key="9">
    <source>
        <dbReference type="Proteomes" id="UP001589568"/>
    </source>
</evidence>
<evidence type="ECO:0000256" key="2">
    <source>
        <dbReference type="ARBA" id="ARBA00005417"/>
    </source>
</evidence>
<dbReference type="Pfam" id="PF00005">
    <property type="entry name" value="ABC_tran"/>
    <property type="match status" value="1"/>
</dbReference>
<dbReference type="SMART" id="SM00382">
    <property type="entry name" value="AAA"/>
    <property type="match status" value="1"/>
</dbReference>
<keyword evidence="9" id="KW-1185">Reference proteome</keyword>
<keyword evidence="3" id="KW-0813">Transport</keyword>
<comment type="subcellular location">
    <subcellularLocation>
        <location evidence="1">Cell membrane</location>
        <topology evidence="1">Peripheral membrane protein</topology>
    </subcellularLocation>
</comment>
<dbReference type="Proteomes" id="UP001589568">
    <property type="component" value="Unassembled WGS sequence"/>
</dbReference>
<dbReference type="RefSeq" id="WP_345385179.1">
    <property type="nucleotide sequence ID" value="NZ_BAAAXS010000001.1"/>
</dbReference>
<dbReference type="PANTHER" id="PTHR42711">
    <property type="entry name" value="ABC TRANSPORTER ATP-BINDING PROTEIN"/>
    <property type="match status" value="1"/>
</dbReference>
<dbReference type="GO" id="GO:0005524">
    <property type="term" value="F:ATP binding"/>
    <property type="evidence" value="ECO:0007669"/>
    <property type="project" value="UniProtKB-KW"/>
</dbReference>
<dbReference type="PROSITE" id="PS00211">
    <property type="entry name" value="ABC_TRANSPORTER_1"/>
    <property type="match status" value="1"/>
</dbReference>
<keyword evidence="4" id="KW-0547">Nucleotide-binding</keyword>
<reference evidence="8 9" key="1">
    <citation type="submission" date="2024-09" db="EMBL/GenBank/DDBJ databases">
        <authorList>
            <person name="Sun Q."/>
            <person name="Mori K."/>
        </authorList>
    </citation>
    <scope>NUCLEOTIDE SEQUENCE [LARGE SCALE GENOMIC DNA]</scope>
    <source>
        <strain evidence="8 9">JCM 3324</strain>
    </source>
</reference>
<evidence type="ECO:0000256" key="4">
    <source>
        <dbReference type="ARBA" id="ARBA00022741"/>
    </source>
</evidence>
<dbReference type="PROSITE" id="PS50893">
    <property type="entry name" value="ABC_TRANSPORTER_2"/>
    <property type="match status" value="1"/>
</dbReference>
<keyword evidence="5 8" id="KW-0067">ATP-binding</keyword>
<comment type="similarity">
    <text evidence="2">Belongs to the ABC transporter superfamily.</text>
</comment>
<sequence length="258" mass="27791">MTAQQGPAISVRGLEKAYKELHVLRGVDFEVARGSIFALLGSNGAGKTTIVRILSTLLKPDAGGAAVNGFDVVTQAADVRASISLTGQFAAVDEILTGRENLVMVARLRHLDGPAAIADDLLDRFSLTEAGGRRVGTYSGGMRRRLDIAMSLIGDPPVIFLDEPTTGLDPQARIEVWRAVKELAGRGTTVLLTTQYLDEAEQLADRIAILHEGRILVHDTLDGLRRLLPPAEVEYVEKQPTLEDVFLTLVGADSKDAR</sequence>
<accession>A0ABV5NY56</accession>
<gene>
    <name evidence="8" type="ORF">ACFFR3_37700</name>
</gene>
<dbReference type="EMBL" id="JBHMCF010000041">
    <property type="protein sequence ID" value="MFB9475255.1"/>
    <property type="molecule type" value="Genomic_DNA"/>
</dbReference>
<evidence type="ECO:0000256" key="1">
    <source>
        <dbReference type="ARBA" id="ARBA00004202"/>
    </source>
</evidence>
<comment type="caution">
    <text evidence="8">The sequence shown here is derived from an EMBL/GenBank/DDBJ whole genome shotgun (WGS) entry which is preliminary data.</text>
</comment>
<feature type="domain" description="ABC transporter" evidence="7">
    <location>
        <begin position="9"/>
        <end position="237"/>
    </location>
</feature>
<dbReference type="InterPro" id="IPR003593">
    <property type="entry name" value="AAA+_ATPase"/>
</dbReference>
<evidence type="ECO:0000256" key="6">
    <source>
        <dbReference type="ARBA" id="ARBA00023251"/>
    </source>
</evidence>
<evidence type="ECO:0000256" key="3">
    <source>
        <dbReference type="ARBA" id="ARBA00022448"/>
    </source>
</evidence>
<dbReference type="InterPro" id="IPR017871">
    <property type="entry name" value="ABC_transporter-like_CS"/>
</dbReference>